<evidence type="ECO:0000313" key="8">
    <source>
        <dbReference type="Proteomes" id="UP000563151"/>
    </source>
</evidence>
<proteinExistence type="inferred from homology"/>
<comment type="caution">
    <text evidence="7">The sequence shown here is derived from an EMBL/GenBank/DDBJ whole genome shotgun (WGS) entry which is preliminary data.</text>
</comment>
<dbReference type="EMBL" id="JAAZWO010000041">
    <property type="protein sequence ID" value="MBC2399938.1"/>
    <property type="molecule type" value="Genomic_DNA"/>
</dbReference>
<dbReference type="Pfam" id="PF07687">
    <property type="entry name" value="M20_dimer"/>
    <property type="match status" value="1"/>
</dbReference>
<dbReference type="PANTHER" id="PTHR43808:SF8">
    <property type="entry name" value="PEPTIDASE M20 DIMERISATION DOMAIN-CONTAINING PROTEIN"/>
    <property type="match status" value="1"/>
</dbReference>
<evidence type="ECO:0000313" key="7">
    <source>
        <dbReference type="EMBL" id="MBC2399938.1"/>
    </source>
</evidence>
<dbReference type="RefSeq" id="WP_035149949.1">
    <property type="nucleotide sequence ID" value="NZ_JAAZWO010000041.1"/>
</dbReference>
<dbReference type="Pfam" id="PF01546">
    <property type="entry name" value="Peptidase_M20"/>
    <property type="match status" value="1"/>
</dbReference>
<protein>
    <submittedName>
        <fullName evidence="7">YgeY family selenium metabolism-linked hydrolase</fullName>
    </submittedName>
</protein>
<dbReference type="Gene3D" id="3.30.70.360">
    <property type="match status" value="1"/>
</dbReference>
<dbReference type="Proteomes" id="UP000563151">
    <property type="component" value="Unassembled WGS sequence"/>
</dbReference>
<dbReference type="SUPFAM" id="SSF55031">
    <property type="entry name" value="Bacterial exopeptidase dimerisation domain"/>
    <property type="match status" value="1"/>
</dbReference>
<comment type="similarity">
    <text evidence="2">Belongs to the peptidase M20A family.</text>
</comment>
<dbReference type="GO" id="GO:0046872">
    <property type="term" value="F:metal ion binding"/>
    <property type="evidence" value="ECO:0007669"/>
    <property type="project" value="UniProtKB-KW"/>
</dbReference>
<dbReference type="InterPro" id="IPR036264">
    <property type="entry name" value="Bact_exopeptidase_dim_dom"/>
</dbReference>
<evidence type="ECO:0000256" key="4">
    <source>
        <dbReference type="ARBA" id="ARBA00022801"/>
    </source>
</evidence>
<evidence type="ECO:0000256" key="1">
    <source>
        <dbReference type="ARBA" id="ARBA00001947"/>
    </source>
</evidence>
<dbReference type="InterPro" id="IPR001261">
    <property type="entry name" value="ArgE/DapE_CS"/>
</dbReference>
<dbReference type="SUPFAM" id="SSF53187">
    <property type="entry name" value="Zn-dependent exopeptidases"/>
    <property type="match status" value="1"/>
</dbReference>
<keyword evidence="8" id="KW-1185">Reference proteome</keyword>
<dbReference type="PANTHER" id="PTHR43808">
    <property type="entry name" value="ACETYLORNITHINE DEACETYLASE"/>
    <property type="match status" value="1"/>
</dbReference>
<keyword evidence="3" id="KW-0479">Metal-binding</keyword>
<evidence type="ECO:0000256" key="3">
    <source>
        <dbReference type="ARBA" id="ARBA00022723"/>
    </source>
</evidence>
<dbReference type="InterPro" id="IPR011650">
    <property type="entry name" value="Peptidase_M20_dimer"/>
</dbReference>
<name>A0A923J3A0_CLOTT</name>
<evidence type="ECO:0000259" key="6">
    <source>
        <dbReference type="Pfam" id="PF07687"/>
    </source>
</evidence>
<accession>A0A923J3A0</accession>
<dbReference type="Gene3D" id="3.40.630.10">
    <property type="entry name" value="Zn peptidases"/>
    <property type="match status" value="2"/>
</dbReference>
<dbReference type="NCBIfam" id="NF009555">
    <property type="entry name" value="PRK13004.1"/>
    <property type="match status" value="1"/>
</dbReference>
<dbReference type="InterPro" id="IPR050072">
    <property type="entry name" value="Peptidase_M20A"/>
</dbReference>
<keyword evidence="5" id="KW-0862">Zinc</keyword>
<dbReference type="AlphaFoldDB" id="A0A923J3A0"/>
<organism evidence="7 8">
    <name type="scientific">Clostridium tetanomorphum</name>
    <dbReference type="NCBI Taxonomy" id="1553"/>
    <lineage>
        <taxon>Bacteria</taxon>
        <taxon>Bacillati</taxon>
        <taxon>Bacillota</taxon>
        <taxon>Clostridia</taxon>
        <taxon>Eubacteriales</taxon>
        <taxon>Clostridiaceae</taxon>
        <taxon>Clostridium</taxon>
    </lineage>
</organism>
<gene>
    <name evidence="7" type="ORF">HGG79_19540</name>
</gene>
<reference evidence="7 8" key="1">
    <citation type="submission" date="2020-04" db="EMBL/GenBank/DDBJ databases">
        <title>Genomic insights into acetone-butanol-ethanol (ABE) fermentation by sequencing solventogenic clostridia strains.</title>
        <authorList>
            <person name="Brown S."/>
        </authorList>
    </citation>
    <scope>NUCLEOTIDE SEQUENCE [LARGE SCALE GENOMIC DNA]</scope>
    <source>
        <strain evidence="7 8">DJ011</strain>
    </source>
</reference>
<dbReference type="PROSITE" id="PS00758">
    <property type="entry name" value="ARGE_DAPE_CPG2_1"/>
    <property type="match status" value="1"/>
</dbReference>
<comment type="cofactor">
    <cofactor evidence="1">
        <name>Zn(2+)</name>
        <dbReference type="ChEBI" id="CHEBI:29105"/>
    </cofactor>
</comment>
<feature type="domain" description="Peptidase M20 dimerisation" evidence="6">
    <location>
        <begin position="172"/>
        <end position="278"/>
    </location>
</feature>
<keyword evidence="4 7" id="KW-0378">Hydrolase</keyword>
<evidence type="ECO:0000256" key="5">
    <source>
        <dbReference type="ARBA" id="ARBA00022833"/>
    </source>
</evidence>
<sequence>MLTNEKKEQVIKVCQELVKAKSYSGYEGNVVNKLKEIFNQLGFDDFYVDEYGNIIGHIKGNKPGKKILFDAHIDTVEVVDQSKWTHDPFAAEISDGKIYGRGTSDMKGALSAMICGVASFAEKTKKDFKGDIYVAGVVHEECFEGVAARKISERVNPDYVVIGEASECNLKIGQRGRAEIVVETYGKPAHSANPQKGINSVYKMSQLINRIREMKMTYDSELGHGILELVDIKSSPYPGASVVPDYCKVTYDRRLLVGETKESVIKPVLDLIEHMKKEDLEFNAKVYYAKGEERCYTGTIISDERFFPAWKYGKEEDFVKKSLEALKEAELDSKIAYYSFCTNGSHYAGEAGIKTVGFGPSPENLAHTIDEYIEIDQLVKATKGYEAIAKGLLK</sequence>
<dbReference type="InterPro" id="IPR002933">
    <property type="entry name" value="Peptidase_M20"/>
</dbReference>
<dbReference type="GO" id="GO:0016787">
    <property type="term" value="F:hydrolase activity"/>
    <property type="evidence" value="ECO:0007669"/>
    <property type="project" value="UniProtKB-KW"/>
</dbReference>
<evidence type="ECO:0000256" key="2">
    <source>
        <dbReference type="ARBA" id="ARBA00006247"/>
    </source>
</evidence>